<proteinExistence type="predicted"/>
<protein>
    <submittedName>
        <fullName evidence="1">Cell division cycle protein 123</fullName>
    </submittedName>
</protein>
<reference evidence="1" key="1">
    <citation type="submission" date="2017-08" db="EMBL/GenBank/DDBJ databases">
        <authorList>
            <consortium name="Urmite Genomes"/>
        </authorList>
    </citation>
    <scope>NUCLEOTIDE SEQUENCE [LARGE SCALE GENOMIC DNA]</scope>
    <source>
        <strain evidence="1">IHUMI-LCC2</strain>
    </source>
</reference>
<dbReference type="RefSeq" id="YP_009448235.1">
    <property type="nucleotide sequence ID" value="NC_036594.1"/>
</dbReference>
<keyword evidence="1" id="KW-0131">Cell cycle</keyword>
<evidence type="ECO:0000313" key="2">
    <source>
        <dbReference type="Proteomes" id="UP000236316"/>
    </source>
</evidence>
<dbReference type="EMBL" id="LT906555">
    <property type="protein sequence ID" value="SNW61933.1"/>
    <property type="molecule type" value="Genomic_DNA"/>
</dbReference>
<evidence type="ECO:0000313" key="1">
    <source>
        <dbReference type="EMBL" id="SNW61933.1"/>
    </source>
</evidence>
<sequence>MFREYWEEIKDCREYRCVVIKDKLCHIENYFEGTIDIDINTINKIKTFHQNLVMDSFTSYENYVFDIVDIPGRIKNSIYDDGLFIIEINDPWMTRLGYPMSYVYD</sequence>
<dbReference type="Proteomes" id="UP000236316">
    <property type="component" value="Segment"/>
</dbReference>
<name>A0A2I2L333_9VIRU</name>
<organism evidence="1">
    <name type="scientific">Orpheovirus IHUMI-LCC2</name>
    <dbReference type="NCBI Taxonomy" id="2023057"/>
    <lineage>
        <taxon>Viruses</taxon>
        <taxon>Varidnaviria</taxon>
        <taxon>Bamfordvirae</taxon>
        <taxon>Nucleocytoviricota</taxon>
        <taxon>Megaviricetes</taxon>
        <taxon>Pimascovirales</taxon>
        <taxon>Ocovirineae</taxon>
        <taxon>Orpheoviridae</taxon>
        <taxon>Alphaorpheovirus</taxon>
        <taxon>Alphaorpheovirus massiliense</taxon>
    </lineage>
</organism>
<keyword evidence="1" id="KW-0132">Cell division</keyword>
<dbReference type="OrthoDB" id="9133at10239"/>
<keyword evidence="2" id="KW-1185">Reference proteome</keyword>
<dbReference type="KEGG" id="vg:35382051"/>
<accession>A0A2I2L333</accession>
<gene>
    <name evidence="1" type="ORF">ORPV_29</name>
</gene>
<dbReference type="GeneID" id="35382051"/>
<dbReference type="GO" id="GO:0051301">
    <property type="term" value="P:cell division"/>
    <property type="evidence" value="ECO:0007669"/>
    <property type="project" value="UniProtKB-KW"/>
</dbReference>